<protein>
    <submittedName>
        <fullName evidence="1">Uncharacterized protein</fullName>
    </submittedName>
</protein>
<dbReference type="EMBL" id="JXTC01000130">
    <property type="protein sequence ID" value="PON86582.1"/>
    <property type="molecule type" value="Genomic_DNA"/>
</dbReference>
<accession>A0A2P5EM64</accession>
<dbReference type="InParanoid" id="A0A2P5EM64"/>
<proteinExistence type="predicted"/>
<dbReference type="OrthoDB" id="10555003at2759"/>
<keyword evidence="2" id="KW-1185">Reference proteome</keyword>
<evidence type="ECO:0000313" key="2">
    <source>
        <dbReference type="Proteomes" id="UP000237000"/>
    </source>
</evidence>
<name>A0A2P5EM64_TREOI</name>
<comment type="caution">
    <text evidence="1">The sequence shown here is derived from an EMBL/GenBank/DDBJ whole genome shotgun (WGS) entry which is preliminary data.</text>
</comment>
<sequence length="60" mass="6634">MRASGGNKALAFLKWWAILGKGRGRFEVMAQAHVTRDPFNSEGKIAVPRPSNARELLHST</sequence>
<organism evidence="1 2">
    <name type="scientific">Trema orientale</name>
    <name type="common">Charcoal tree</name>
    <name type="synonym">Celtis orientalis</name>
    <dbReference type="NCBI Taxonomy" id="63057"/>
    <lineage>
        <taxon>Eukaryota</taxon>
        <taxon>Viridiplantae</taxon>
        <taxon>Streptophyta</taxon>
        <taxon>Embryophyta</taxon>
        <taxon>Tracheophyta</taxon>
        <taxon>Spermatophyta</taxon>
        <taxon>Magnoliopsida</taxon>
        <taxon>eudicotyledons</taxon>
        <taxon>Gunneridae</taxon>
        <taxon>Pentapetalae</taxon>
        <taxon>rosids</taxon>
        <taxon>fabids</taxon>
        <taxon>Rosales</taxon>
        <taxon>Cannabaceae</taxon>
        <taxon>Trema</taxon>
    </lineage>
</organism>
<dbReference type="Proteomes" id="UP000237000">
    <property type="component" value="Unassembled WGS sequence"/>
</dbReference>
<dbReference type="AlphaFoldDB" id="A0A2P5EM64"/>
<reference evidence="2" key="1">
    <citation type="submission" date="2016-06" db="EMBL/GenBank/DDBJ databases">
        <title>Parallel loss of symbiosis genes in relatives of nitrogen-fixing non-legume Parasponia.</title>
        <authorList>
            <person name="Van Velzen R."/>
            <person name="Holmer R."/>
            <person name="Bu F."/>
            <person name="Rutten L."/>
            <person name="Van Zeijl A."/>
            <person name="Liu W."/>
            <person name="Santuari L."/>
            <person name="Cao Q."/>
            <person name="Sharma T."/>
            <person name="Shen D."/>
            <person name="Roswanjaya Y."/>
            <person name="Wardhani T."/>
            <person name="Kalhor M.S."/>
            <person name="Jansen J."/>
            <person name="Van den Hoogen J."/>
            <person name="Gungor B."/>
            <person name="Hartog M."/>
            <person name="Hontelez J."/>
            <person name="Verver J."/>
            <person name="Yang W.-C."/>
            <person name="Schijlen E."/>
            <person name="Repin R."/>
            <person name="Schilthuizen M."/>
            <person name="Schranz E."/>
            <person name="Heidstra R."/>
            <person name="Miyata K."/>
            <person name="Fedorova E."/>
            <person name="Kohlen W."/>
            <person name="Bisseling T."/>
            <person name="Smit S."/>
            <person name="Geurts R."/>
        </authorList>
    </citation>
    <scope>NUCLEOTIDE SEQUENCE [LARGE SCALE GENOMIC DNA]</scope>
    <source>
        <strain evidence="2">cv. RG33-2</strain>
    </source>
</reference>
<gene>
    <name evidence="1" type="ORF">TorRG33x02_176300</name>
</gene>
<evidence type="ECO:0000313" key="1">
    <source>
        <dbReference type="EMBL" id="PON86582.1"/>
    </source>
</evidence>